<name>A0A183HX24_9BILA</name>
<reference evidence="3" key="1">
    <citation type="submission" date="2016-06" db="UniProtKB">
        <authorList>
            <consortium name="WormBaseParasite"/>
        </authorList>
    </citation>
    <scope>IDENTIFICATION</scope>
</reference>
<dbReference type="AlphaFoldDB" id="A0A183HX24"/>
<dbReference type="EMBL" id="UZAJ01018158">
    <property type="protein sequence ID" value="VDO81320.1"/>
    <property type="molecule type" value="Genomic_DNA"/>
</dbReference>
<dbReference type="Proteomes" id="UP000267606">
    <property type="component" value="Unassembled WGS sequence"/>
</dbReference>
<reference evidence="1 2" key="2">
    <citation type="submission" date="2018-11" db="EMBL/GenBank/DDBJ databases">
        <authorList>
            <consortium name="Pathogen Informatics"/>
        </authorList>
    </citation>
    <scope>NUCLEOTIDE SEQUENCE [LARGE SCALE GENOMIC DNA]</scope>
</reference>
<keyword evidence="2" id="KW-1185">Reference proteome</keyword>
<gene>
    <name evidence="1" type="ORF">OFLC_LOCUS12033</name>
</gene>
<evidence type="ECO:0000313" key="2">
    <source>
        <dbReference type="Proteomes" id="UP000267606"/>
    </source>
</evidence>
<proteinExistence type="predicted"/>
<evidence type="ECO:0000313" key="1">
    <source>
        <dbReference type="EMBL" id="VDO81320.1"/>
    </source>
</evidence>
<protein>
    <submittedName>
        <fullName evidence="3">Transposase</fullName>
    </submittedName>
</protein>
<dbReference type="WBParaSite" id="OFLC_0001203601-mRNA-1">
    <property type="protein sequence ID" value="OFLC_0001203601-mRNA-1"/>
    <property type="gene ID" value="OFLC_0001203601"/>
</dbReference>
<accession>A0A183HX24</accession>
<organism evidence="3">
    <name type="scientific">Onchocerca flexuosa</name>
    <dbReference type="NCBI Taxonomy" id="387005"/>
    <lineage>
        <taxon>Eukaryota</taxon>
        <taxon>Metazoa</taxon>
        <taxon>Ecdysozoa</taxon>
        <taxon>Nematoda</taxon>
        <taxon>Chromadorea</taxon>
        <taxon>Rhabditida</taxon>
        <taxon>Spirurina</taxon>
        <taxon>Spiruromorpha</taxon>
        <taxon>Filarioidea</taxon>
        <taxon>Onchocercidae</taxon>
        <taxon>Onchocerca</taxon>
    </lineage>
</organism>
<sequence length="35" mass="3965">MTKVDDRPHVAGAEITSNQGVKRHVLFQDIEDEDN</sequence>
<evidence type="ECO:0000313" key="3">
    <source>
        <dbReference type="WBParaSite" id="OFLC_0001203601-mRNA-1"/>
    </source>
</evidence>